<gene>
    <name evidence="10" type="ORF">GFH48_00030</name>
</gene>
<dbReference type="InterPro" id="IPR011701">
    <property type="entry name" value="MFS"/>
</dbReference>
<evidence type="ECO:0000256" key="4">
    <source>
        <dbReference type="ARBA" id="ARBA00022475"/>
    </source>
</evidence>
<dbReference type="Proteomes" id="UP000326179">
    <property type="component" value="Chromosome"/>
</dbReference>
<evidence type="ECO:0000256" key="5">
    <source>
        <dbReference type="ARBA" id="ARBA00022692"/>
    </source>
</evidence>
<keyword evidence="5 8" id="KW-0812">Transmembrane</keyword>
<keyword evidence="3" id="KW-0813">Transport</keyword>
<dbReference type="EMBL" id="CP045643">
    <property type="protein sequence ID" value="QFZ78460.1"/>
    <property type="molecule type" value="Genomic_DNA"/>
</dbReference>
<proteinExistence type="inferred from homology"/>
<keyword evidence="6 8" id="KW-1133">Transmembrane helix</keyword>
<sequence>MVILSGLLLGMFLAALDQTVVSTAIYKIGESLNGLTAQAWVTTAFLITSTIATPMYGKLSDQYGRKPFFLFAIAVFITGSALCTLSTSMYMLAAFRAFQGIGAGGLFSLAFAIIGDIIPPRERAKYQGYFMAVFGTSSVLGPVVGGALAGQNTLLGIDGWRWIFLINVPIGIVALIVVAKVLHLEHNRREHRIDFAGAISLMVALVPLLIVAEQGRTWGWGSTSSLVCYVIGALGIVSFLFAEHRAGDDALLPMRLFRNGVFAVGAAQSTIIGIGMFGGITLLPLYLQLVKGNSPTKAGLLTLPLVLGIMALSVVAGQITSRTGRYKIFPIIGGGLLVIGMLMLWRLTADSGLLYADISMFVVGAGLGLNMQTIVLAMQNAVPPRDIGVATSSTTFFRQMGGTAGVAVFLSIVYSVVGDKISDAFSDARGTAAFQAAAQAHPDQLKTLTSASSGSVGTLNDTSFLSHLDPVLAHPFKVGFTNAVTVAFLVGAVVLVVAFVLAFFIKEVPLRTTAAAFTKDPAESEAK</sequence>
<dbReference type="InterPro" id="IPR004638">
    <property type="entry name" value="EmrB-like"/>
</dbReference>
<feature type="transmembrane region" description="Helical" evidence="8">
    <location>
        <begin position="353"/>
        <end position="376"/>
    </location>
</feature>
<dbReference type="NCBIfam" id="TIGR00711">
    <property type="entry name" value="efflux_EmrB"/>
    <property type="match status" value="1"/>
</dbReference>
<accession>A0A5Q0LN56</accession>
<feature type="transmembrane region" description="Helical" evidence="8">
    <location>
        <begin position="298"/>
        <end position="316"/>
    </location>
</feature>
<feature type="transmembrane region" description="Helical" evidence="8">
    <location>
        <begin position="68"/>
        <end position="91"/>
    </location>
</feature>
<keyword evidence="4" id="KW-1003">Cell membrane</keyword>
<feature type="transmembrane region" description="Helical" evidence="8">
    <location>
        <begin position="129"/>
        <end position="150"/>
    </location>
</feature>
<evidence type="ECO:0000256" key="1">
    <source>
        <dbReference type="ARBA" id="ARBA00004651"/>
    </source>
</evidence>
<dbReference type="InterPro" id="IPR020846">
    <property type="entry name" value="MFS_dom"/>
</dbReference>
<dbReference type="KEGG" id="sfy:GFH48_00030"/>
<feature type="transmembrane region" description="Helical" evidence="8">
    <location>
        <begin position="483"/>
        <end position="505"/>
    </location>
</feature>
<feature type="transmembrane region" description="Helical" evidence="8">
    <location>
        <begin position="396"/>
        <end position="417"/>
    </location>
</feature>
<dbReference type="AlphaFoldDB" id="A0A5Q0LN56"/>
<dbReference type="Gene3D" id="1.20.1250.20">
    <property type="entry name" value="MFS general substrate transporter like domains"/>
    <property type="match status" value="1"/>
</dbReference>
<protein>
    <submittedName>
        <fullName evidence="10">DHA2 family efflux MFS transporter permease subunit</fullName>
    </submittedName>
</protein>
<evidence type="ECO:0000256" key="8">
    <source>
        <dbReference type="SAM" id="Phobius"/>
    </source>
</evidence>
<organism evidence="10 11">
    <name type="scientific">Streptomyces fagopyri</name>
    <dbReference type="NCBI Taxonomy" id="2662397"/>
    <lineage>
        <taxon>Bacteria</taxon>
        <taxon>Bacillati</taxon>
        <taxon>Actinomycetota</taxon>
        <taxon>Actinomycetes</taxon>
        <taxon>Kitasatosporales</taxon>
        <taxon>Streptomycetaceae</taxon>
        <taxon>Streptomyces</taxon>
    </lineage>
</organism>
<evidence type="ECO:0000256" key="3">
    <source>
        <dbReference type="ARBA" id="ARBA00022448"/>
    </source>
</evidence>
<feature type="transmembrane region" description="Helical" evidence="8">
    <location>
        <begin position="328"/>
        <end position="347"/>
    </location>
</feature>
<feature type="transmembrane region" description="Helical" evidence="8">
    <location>
        <begin position="218"/>
        <end position="241"/>
    </location>
</feature>
<dbReference type="InterPro" id="IPR036259">
    <property type="entry name" value="MFS_trans_sf"/>
</dbReference>
<comment type="subcellular location">
    <subcellularLocation>
        <location evidence="1">Cell membrane</location>
        <topology evidence="1">Multi-pass membrane protein</topology>
    </subcellularLocation>
</comment>
<name>A0A5Q0LN56_9ACTN</name>
<comment type="similarity">
    <text evidence="2">Belongs to the major facilitator superfamily. TCR/Tet family.</text>
</comment>
<evidence type="ECO:0000313" key="11">
    <source>
        <dbReference type="Proteomes" id="UP000326179"/>
    </source>
</evidence>
<feature type="domain" description="Major facilitator superfamily (MFS) profile" evidence="9">
    <location>
        <begin position="3"/>
        <end position="510"/>
    </location>
</feature>
<dbReference type="FunFam" id="1.20.1720.10:FF:000004">
    <property type="entry name" value="EmrB/QacA family drug resistance transporter"/>
    <property type="match status" value="1"/>
</dbReference>
<dbReference type="GO" id="GO:0022857">
    <property type="term" value="F:transmembrane transporter activity"/>
    <property type="evidence" value="ECO:0007669"/>
    <property type="project" value="InterPro"/>
</dbReference>
<dbReference type="PANTHER" id="PTHR23501:SF197">
    <property type="entry name" value="COMD"/>
    <property type="match status" value="1"/>
</dbReference>
<keyword evidence="7 8" id="KW-0472">Membrane</keyword>
<evidence type="ECO:0000256" key="2">
    <source>
        <dbReference type="ARBA" id="ARBA00007520"/>
    </source>
</evidence>
<evidence type="ECO:0000313" key="10">
    <source>
        <dbReference type="EMBL" id="QFZ78460.1"/>
    </source>
</evidence>
<dbReference type="CDD" id="cd17502">
    <property type="entry name" value="MFS_Azr1_MDR_like"/>
    <property type="match status" value="1"/>
</dbReference>
<dbReference type="SUPFAM" id="SSF103473">
    <property type="entry name" value="MFS general substrate transporter"/>
    <property type="match status" value="1"/>
</dbReference>
<feature type="transmembrane region" description="Helical" evidence="8">
    <location>
        <begin position="261"/>
        <end position="286"/>
    </location>
</feature>
<dbReference type="PROSITE" id="PS50850">
    <property type="entry name" value="MFS"/>
    <property type="match status" value="1"/>
</dbReference>
<dbReference type="Pfam" id="PF07690">
    <property type="entry name" value="MFS_1"/>
    <property type="match status" value="1"/>
</dbReference>
<evidence type="ECO:0000259" key="9">
    <source>
        <dbReference type="PROSITE" id="PS50850"/>
    </source>
</evidence>
<feature type="transmembrane region" description="Helical" evidence="8">
    <location>
        <begin position="195"/>
        <end position="212"/>
    </location>
</feature>
<keyword evidence="11" id="KW-1185">Reference proteome</keyword>
<dbReference type="PANTHER" id="PTHR23501">
    <property type="entry name" value="MAJOR FACILITATOR SUPERFAMILY"/>
    <property type="match status" value="1"/>
</dbReference>
<feature type="transmembrane region" description="Helical" evidence="8">
    <location>
        <begin position="97"/>
        <end position="117"/>
    </location>
</feature>
<feature type="transmembrane region" description="Helical" evidence="8">
    <location>
        <begin position="39"/>
        <end position="56"/>
    </location>
</feature>
<evidence type="ECO:0000256" key="7">
    <source>
        <dbReference type="ARBA" id="ARBA00023136"/>
    </source>
</evidence>
<dbReference type="GO" id="GO:0005886">
    <property type="term" value="C:plasma membrane"/>
    <property type="evidence" value="ECO:0007669"/>
    <property type="project" value="UniProtKB-SubCell"/>
</dbReference>
<dbReference type="Gene3D" id="1.20.1720.10">
    <property type="entry name" value="Multidrug resistance protein D"/>
    <property type="match status" value="1"/>
</dbReference>
<feature type="transmembrane region" description="Helical" evidence="8">
    <location>
        <begin position="162"/>
        <end position="183"/>
    </location>
</feature>
<evidence type="ECO:0000256" key="6">
    <source>
        <dbReference type="ARBA" id="ARBA00022989"/>
    </source>
</evidence>
<reference evidence="10 11" key="1">
    <citation type="submission" date="2019-10" db="EMBL/GenBank/DDBJ databases">
        <title>A novel species.</title>
        <authorList>
            <person name="Gao J."/>
        </authorList>
    </citation>
    <scope>NUCLEOTIDE SEQUENCE [LARGE SCALE GENOMIC DNA]</scope>
    <source>
        <strain evidence="10 11">QMT-28</strain>
    </source>
</reference>